<feature type="chain" id="PRO_5003980093" evidence="6">
    <location>
        <begin position="34"/>
        <end position="481"/>
    </location>
</feature>
<dbReference type="AlphaFoldDB" id="L7L8L0"/>
<protein>
    <submittedName>
        <fullName evidence="8">NlpC/P60 family protein</fullName>
    </submittedName>
</protein>
<dbReference type="GO" id="GO:0006508">
    <property type="term" value="P:proteolysis"/>
    <property type="evidence" value="ECO:0007669"/>
    <property type="project" value="UniProtKB-KW"/>
</dbReference>
<evidence type="ECO:0000313" key="8">
    <source>
        <dbReference type="EMBL" id="GAC57269.1"/>
    </source>
</evidence>
<dbReference type="InterPro" id="IPR038765">
    <property type="entry name" value="Papain-like_cys_pep_sf"/>
</dbReference>
<evidence type="ECO:0000313" key="9">
    <source>
        <dbReference type="Proteomes" id="UP000053405"/>
    </source>
</evidence>
<evidence type="ECO:0000256" key="6">
    <source>
        <dbReference type="SAM" id="SignalP"/>
    </source>
</evidence>
<proteinExistence type="inferred from homology"/>
<comment type="caution">
    <text evidence="8">The sequence shown here is derived from an EMBL/GenBank/DDBJ whole genome shotgun (WGS) entry which is preliminary data.</text>
</comment>
<gene>
    <name evidence="8" type="ORF">GOHSU_18_00240</name>
</gene>
<organism evidence="8 9">
    <name type="scientific">Gordonia hirsuta DSM 44140 = NBRC 16056</name>
    <dbReference type="NCBI Taxonomy" id="1121927"/>
    <lineage>
        <taxon>Bacteria</taxon>
        <taxon>Bacillati</taxon>
        <taxon>Actinomycetota</taxon>
        <taxon>Actinomycetes</taxon>
        <taxon>Mycobacteriales</taxon>
        <taxon>Gordoniaceae</taxon>
        <taxon>Gordonia</taxon>
    </lineage>
</organism>
<evidence type="ECO:0000259" key="7">
    <source>
        <dbReference type="PROSITE" id="PS51935"/>
    </source>
</evidence>
<comment type="similarity">
    <text evidence="1">Belongs to the peptidase C40 family.</text>
</comment>
<dbReference type="EMBL" id="BANT01000018">
    <property type="protein sequence ID" value="GAC57269.1"/>
    <property type="molecule type" value="Genomic_DNA"/>
</dbReference>
<keyword evidence="2" id="KW-0645">Protease</keyword>
<dbReference type="PANTHER" id="PTHR47359">
    <property type="entry name" value="PEPTIDOGLYCAN DL-ENDOPEPTIDASE CWLO"/>
    <property type="match status" value="1"/>
</dbReference>
<sequence>MKRPTKNARRATQGGTLCAIALVGVLTAGTAAADPKPASPVASLVNQIATIDQNLTKLANDVAAKQENVNKALVDVQNAMAAQQVAAAADKAAKADLKRIEGLVASAQAEFDAFMRSVSRQGNNRVGSMADYVSADDPAKVLDKMTSVEQVARQQRATIRKLEHARSEQNVRVAATTATRKQTATAAQGAENRRSAAIEAVSTARKAVSDQRTQRSELMNQRAALIEKLEKTQGGQSAAAKAPPMLGEVLGNLPANKVDGGDTAAEAALTVARLAVETGTQMLAAILGEQQIPHSELLDELGIGGTTPMSNGEGGTLARLGNGSLGALFGGGGGTVRPGLRGPQAVELVINRAKSQLGQPYAWGGGDANGPTLGIRDGGVADAHGDYNKIGFDCSGLMIYAFAGIGIDLPHYTGYQYDSGPKFPLSEMVRGDMIFYGPSASTHVALYLGDGTMIEAPQSGDVVKISPVRTDGAMPQVVRLA</sequence>
<keyword evidence="9" id="KW-1185">Reference proteome</keyword>
<feature type="region of interest" description="Disordered" evidence="5">
    <location>
        <begin position="168"/>
        <end position="191"/>
    </location>
</feature>
<evidence type="ECO:0000256" key="2">
    <source>
        <dbReference type="ARBA" id="ARBA00022670"/>
    </source>
</evidence>
<feature type="signal peptide" evidence="6">
    <location>
        <begin position="1"/>
        <end position="33"/>
    </location>
</feature>
<dbReference type="RefSeq" id="WP_005939080.1">
    <property type="nucleotide sequence ID" value="NZ_ATVK01000048.1"/>
</dbReference>
<dbReference type="InterPro" id="IPR051794">
    <property type="entry name" value="PG_Endopeptidase_C40"/>
</dbReference>
<name>L7L8L0_9ACTN</name>
<dbReference type="PANTHER" id="PTHR47359:SF3">
    <property type="entry name" value="NLP_P60 DOMAIN-CONTAINING PROTEIN-RELATED"/>
    <property type="match status" value="1"/>
</dbReference>
<dbReference type="InterPro" id="IPR000064">
    <property type="entry name" value="NLP_P60_dom"/>
</dbReference>
<dbReference type="Pfam" id="PF00877">
    <property type="entry name" value="NLPC_P60"/>
    <property type="match status" value="1"/>
</dbReference>
<dbReference type="STRING" id="1121927.GOHSU_18_00240"/>
<dbReference type="Proteomes" id="UP000053405">
    <property type="component" value="Unassembled WGS sequence"/>
</dbReference>
<feature type="domain" description="NlpC/P60" evidence="7">
    <location>
        <begin position="343"/>
        <end position="481"/>
    </location>
</feature>
<dbReference type="OrthoDB" id="4771638at2"/>
<dbReference type="GO" id="GO:0008234">
    <property type="term" value="F:cysteine-type peptidase activity"/>
    <property type="evidence" value="ECO:0007669"/>
    <property type="project" value="UniProtKB-KW"/>
</dbReference>
<dbReference type="SUPFAM" id="SSF54001">
    <property type="entry name" value="Cysteine proteinases"/>
    <property type="match status" value="1"/>
</dbReference>
<keyword evidence="4" id="KW-0788">Thiol protease</keyword>
<feature type="compositionally biased region" description="Low complexity" evidence="5">
    <location>
        <begin position="174"/>
        <end position="190"/>
    </location>
</feature>
<evidence type="ECO:0000256" key="5">
    <source>
        <dbReference type="SAM" id="MobiDB-lite"/>
    </source>
</evidence>
<evidence type="ECO:0000256" key="4">
    <source>
        <dbReference type="ARBA" id="ARBA00022807"/>
    </source>
</evidence>
<dbReference type="PROSITE" id="PS51935">
    <property type="entry name" value="NLPC_P60"/>
    <property type="match status" value="1"/>
</dbReference>
<keyword evidence="3" id="KW-0378">Hydrolase</keyword>
<accession>L7L8L0</accession>
<keyword evidence="6" id="KW-0732">Signal</keyword>
<evidence type="ECO:0000256" key="3">
    <source>
        <dbReference type="ARBA" id="ARBA00022801"/>
    </source>
</evidence>
<reference evidence="8 9" key="1">
    <citation type="submission" date="2012-12" db="EMBL/GenBank/DDBJ databases">
        <title>Whole genome shotgun sequence of Gordonia hirsuta NBRC 16056.</title>
        <authorList>
            <person name="Isaki-Nakamura S."/>
            <person name="Hosoyama A."/>
            <person name="Tsuchikane K."/>
            <person name="Katsumata H."/>
            <person name="Baba S."/>
            <person name="Yamazaki S."/>
            <person name="Fujita N."/>
        </authorList>
    </citation>
    <scope>NUCLEOTIDE SEQUENCE [LARGE SCALE GENOMIC DNA]</scope>
    <source>
        <strain evidence="8 9">NBRC 16056</strain>
    </source>
</reference>
<dbReference type="Gene3D" id="3.90.1720.10">
    <property type="entry name" value="endopeptidase domain like (from Nostoc punctiforme)"/>
    <property type="match status" value="1"/>
</dbReference>
<dbReference type="eggNOG" id="COG0791">
    <property type="taxonomic scope" value="Bacteria"/>
</dbReference>
<evidence type="ECO:0000256" key="1">
    <source>
        <dbReference type="ARBA" id="ARBA00007074"/>
    </source>
</evidence>